<evidence type="ECO:0000313" key="2">
    <source>
        <dbReference type="EMBL" id="SMO44692.1"/>
    </source>
</evidence>
<dbReference type="OrthoDB" id="8085537at2"/>
<dbReference type="EMBL" id="FXTP01000002">
    <property type="protein sequence ID" value="SMO44692.1"/>
    <property type="molecule type" value="Genomic_DNA"/>
</dbReference>
<gene>
    <name evidence="2" type="ORF">SAMN06265219_102178</name>
</gene>
<dbReference type="AlphaFoldDB" id="A0A521BC83"/>
<dbReference type="InterPro" id="IPR041049">
    <property type="entry name" value="DUF5615"/>
</dbReference>
<dbReference type="RefSeq" id="WP_142453193.1">
    <property type="nucleotide sequence ID" value="NZ_FXTP01000002.1"/>
</dbReference>
<name>A0A521BC83_9BACT</name>
<sequence>MKLLLDENLPVRLKNNFSELEVFTVQDCGWQGTKNGKLLKLMLKNGFDVLLTADNNIQNQQNFENYPIAVVILNVFRLTYKNLLPLIPEVKKLLSTELKPGPHVISAIQKQ</sequence>
<feature type="domain" description="DUF5615" evidence="1">
    <location>
        <begin position="1"/>
        <end position="99"/>
    </location>
</feature>
<dbReference type="Proteomes" id="UP000317557">
    <property type="component" value="Unassembled WGS sequence"/>
</dbReference>
<dbReference type="Pfam" id="PF18480">
    <property type="entry name" value="DUF5615"/>
    <property type="match status" value="1"/>
</dbReference>
<evidence type="ECO:0000259" key="1">
    <source>
        <dbReference type="Pfam" id="PF18480"/>
    </source>
</evidence>
<protein>
    <recommendedName>
        <fullName evidence="1">DUF5615 domain-containing protein</fullName>
    </recommendedName>
</protein>
<organism evidence="2 3">
    <name type="scientific">Gracilimonas mengyeensis</name>
    <dbReference type="NCBI Taxonomy" id="1302730"/>
    <lineage>
        <taxon>Bacteria</taxon>
        <taxon>Pseudomonadati</taxon>
        <taxon>Balneolota</taxon>
        <taxon>Balneolia</taxon>
        <taxon>Balneolales</taxon>
        <taxon>Balneolaceae</taxon>
        <taxon>Gracilimonas</taxon>
    </lineage>
</organism>
<proteinExistence type="predicted"/>
<reference evidence="2 3" key="1">
    <citation type="submission" date="2017-05" db="EMBL/GenBank/DDBJ databases">
        <authorList>
            <person name="Varghese N."/>
            <person name="Submissions S."/>
        </authorList>
    </citation>
    <scope>NUCLEOTIDE SEQUENCE [LARGE SCALE GENOMIC DNA]</scope>
    <source>
        <strain evidence="2 3">DSM 21985</strain>
    </source>
</reference>
<accession>A0A521BC83</accession>
<keyword evidence="3" id="KW-1185">Reference proteome</keyword>
<evidence type="ECO:0000313" key="3">
    <source>
        <dbReference type="Proteomes" id="UP000317557"/>
    </source>
</evidence>